<name>A0A844AKR0_9RHOB</name>
<protein>
    <submittedName>
        <fullName evidence="1">Isocitrate lyase/phosphoenolpyruvate mutase family protein</fullName>
    </submittedName>
</protein>
<keyword evidence="1" id="KW-0670">Pyruvate</keyword>
<proteinExistence type="predicted"/>
<dbReference type="InterPro" id="IPR015813">
    <property type="entry name" value="Pyrv/PenolPyrv_kinase-like_dom"/>
</dbReference>
<dbReference type="RefSeq" id="WP_153545899.1">
    <property type="nucleotide sequence ID" value="NZ_WIXK01000002.1"/>
</dbReference>
<keyword evidence="1" id="KW-0456">Lyase</keyword>
<dbReference type="GO" id="GO:0016829">
    <property type="term" value="F:lyase activity"/>
    <property type="evidence" value="ECO:0007669"/>
    <property type="project" value="UniProtKB-KW"/>
</dbReference>
<dbReference type="PANTHER" id="PTHR42905">
    <property type="entry name" value="PHOSPHOENOLPYRUVATE CARBOXYLASE"/>
    <property type="match status" value="1"/>
</dbReference>
<dbReference type="Gene3D" id="3.20.20.60">
    <property type="entry name" value="Phosphoenolpyruvate-binding domains"/>
    <property type="match status" value="1"/>
</dbReference>
<reference evidence="1 2" key="1">
    <citation type="submission" date="2019-10" db="EMBL/GenBank/DDBJ databases">
        <title>Epibacterium sp. nov., isolated from seawater.</title>
        <authorList>
            <person name="Zhang X."/>
            <person name="Li N."/>
        </authorList>
    </citation>
    <scope>NUCLEOTIDE SEQUENCE [LARGE SCALE GENOMIC DNA]</scope>
    <source>
        <strain evidence="1 2">SM1969</strain>
    </source>
</reference>
<evidence type="ECO:0000313" key="2">
    <source>
        <dbReference type="Proteomes" id="UP000436694"/>
    </source>
</evidence>
<dbReference type="CDD" id="cd00377">
    <property type="entry name" value="ICL_PEPM"/>
    <property type="match status" value="1"/>
</dbReference>
<evidence type="ECO:0000313" key="1">
    <source>
        <dbReference type="EMBL" id="MQY42085.1"/>
    </source>
</evidence>
<dbReference type="InterPro" id="IPR040442">
    <property type="entry name" value="Pyrv_kinase-like_dom_sf"/>
</dbReference>
<sequence>MSYADRAKTFAALHQPGAPVVIYNIWDAGSARVIAAAGAQAIASGSHPLAAAQGYDDGEKIPLERLLQTAKQIVDSTDLPVSIDFEGGYASAPEELSQNVARLAETGAIGLNFEDQIVGGAGLYDIKTQQARVAAVRAGHKDIFINARTDLFLKEQDVDKHDALVGEALERAAAYNEAGANCFFVPGLRNRDLLAKLCAESPLPVNAFMRGFSLEQARDAGAARASYGPIPHAKLMAVLEEHFKALD</sequence>
<dbReference type="Pfam" id="PF13714">
    <property type="entry name" value="PEP_mutase"/>
    <property type="match status" value="1"/>
</dbReference>
<dbReference type="AlphaFoldDB" id="A0A844AKR0"/>
<comment type="caution">
    <text evidence="1">The sequence shown here is derived from an EMBL/GenBank/DDBJ whole genome shotgun (WGS) entry which is preliminary data.</text>
</comment>
<accession>A0A844AKR0</accession>
<dbReference type="SUPFAM" id="SSF51621">
    <property type="entry name" value="Phosphoenolpyruvate/pyruvate domain"/>
    <property type="match status" value="1"/>
</dbReference>
<organism evidence="1 2">
    <name type="scientific">Tritonibacter aquimaris</name>
    <dbReference type="NCBI Taxonomy" id="2663379"/>
    <lineage>
        <taxon>Bacteria</taxon>
        <taxon>Pseudomonadati</taxon>
        <taxon>Pseudomonadota</taxon>
        <taxon>Alphaproteobacteria</taxon>
        <taxon>Rhodobacterales</taxon>
        <taxon>Paracoccaceae</taxon>
        <taxon>Tritonibacter</taxon>
    </lineage>
</organism>
<dbReference type="InterPro" id="IPR039556">
    <property type="entry name" value="ICL/PEPM"/>
</dbReference>
<dbReference type="EMBL" id="WIXK01000002">
    <property type="protein sequence ID" value="MQY42085.1"/>
    <property type="molecule type" value="Genomic_DNA"/>
</dbReference>
<gene>
    <name evidence="1" type="ORF">GG681_05495</name>
</gene>
<dbReference type="Proteomes" id="UP000436694">
    <property type="component" value="Unassembled WGS sequence"/>
</dbReference>
<keyword evidence="2" id="KW-1185">Reference proteome</keyword>
<dbReference type="PANTHER" id="PTHR42905:SF16">
    <property type="entry name" value="CARBOXYPHOSPHONOENOLPYRUVATE PHOSPHONOMUTASE-LIKE PROTEIN (AFU_ORTHOLOGUE AFUA_5G07230)"/>
    <property type="match status" value="1"/>
</dbReference>